<comment type="caution">
    <text evidence="2">The sequence shown here is derived from an EMBL/GenBank/DDBJ whole genome shotgun (WGS) entry which is preliminary data.</text>
</comment>
<dbReference type="Proteomes" id="UP001500751">
    <property type="component" value="Unassembled WGS sequence"/>
</dbReference>
<evidence type="ECO:0000313" key="3">
    <source>
        <dbReference type="Proteomes" id="UP001500751"/>
    </source>
</evidence>
<evidence type="ECO:0000313" key="2">
    <source>
        <dbReference type="EMBL" id="GAA2045572.1"/>
    </source>
</evidence>
<reference evidence="3" key="1">
    <citation type="journal article" date="2019" name="Int. J. Syst. Evol. Microbiol.">
        <title>The Global Catalogue of Microorganisms (GCM) 10K type strain sequencing project: providing services to taxonomists for standard genome sequencing and annotation.</title>
        <authorList>
            <consortium name="The Broad Institute Genomics Platform"/>
            <consortium name="The Broad Institute Genome Sequencing Center for Infectious Disease"/>
            <person name="Wu L."/>
            <person name="Ma J."/>
        </authorList>
    </citation>
    <scope>NUCLEOTIDE SEQUENCE [LARGE SCALE GENOMIC DNA]</scope>
    <source>
        <strain evidence="3">JCM 16014</strain>
    </source>
</reference>
<organism evidence="2 3">
    <name type="scientific">Catenulispora yoronensis</name>
    <dbReference type="NCBI Taxonomy" id="450799"/>
    <lineage>
        <taxon>Bacteria</taxon>
        <taxon>Bacillati</taxon>
        <taxon>Actinomycetota</taxon>
        <taxon>Actinomycetes</taxon>
        <taxon>Catenulisporales</taxon>
        <taxon>Catenulisporaceae</taxon>
        <taxon>Catenulispora</taxon>
    </lineage>
</organism>
<protein>
    <submittedName>
        <fullName evidence="2">Uncharacterized protein</fullName>
    </submittedName>
</protein>
<gene>
    <name evidence="2" type="ORF">GCM10009839_57040</name>
</gene>
<sequence>METCPLTWVLACHPRGFGMQTTLSVALDLLAAAAAPDGTRRAFHLDTIAVSATGTAHPGNGPRSPENAAVPQILELLSHCLSPTTPGSGSPTLAAELPHLVTGMFRTVFEFASPDSDQPYPTAALLYERITRAGDRSLEPGWRARAKERLAKDVERCRGEAPAPTKRQAMPTSASPGAPASSAPSHQDPSRSRAVFKSSFRRRSRIGWSRSGRP</sequence>
<evidence type="ECO:0000256" key="1">
    <source>
        <dbReference type="SAM" id="MobiDB-lite"/>
    </source>
</evidence>
<keyword evidence="3" id="KW-1185">Reference proteome</keyword>
<accession>A0ABP5GJ46</accession>
<dbReference type="EMBL" id="BAAAQN010000039">
    <property type="protein sequence ID" value="GAA2045572.1"/>
    <property type="molecule type" value="Genomic_DNA"/>
</dbReference>
<name>A0ABP5GJ46_9ACTN</name>
<feature type="compositionally biased region" description="Low complexity" evidence="1">
    <location>
        <begin position="169"/>
        <end position="185"/>
    </location>
</feature>
<feature type="region of interest" description="Disordered" evidence="1">
    <location>
        <begin position="155"/>
        <end position="197"/>
    </location>
</feature>
<proteinExistence type="predicted"/>